<feature type="region of interest" description="Disordered" evidence="6">
    <location>
        <begin position="103"/>
        <end position="130"/>
    </location>
</feature>
<reference evidence="8 9" key="2">
    <citation type="submission" date="2020-08" db="EMBL/GenBank/DDBJ databases">
        <authorList>
            <person name="Partida-Martinez L."/>
            <person name="Huntemann M."/>
            <person name="Clum A."/>
            <person name="Wang J."/>
            <person name="Palaniappan K."/>
            <person name="Ritter S."/>
            <person name="Chen I.-M."/>
            <person name="Stamatis D."/>
            <person name="Reddy T."/>
            <person name="O'Malley R."/>
            <person name="Daum C."/>
            <person name="Shapiro N."/>
            <person name="Ivanova N."/>
            <person name="Kyrpides N."/>
            <person name="Woyke T."/>
        </authorList>
    </citation>
    <scope>NUCLEOTIDE SEQUENCE [LARGE SCALE GENOMIC DNA]</scope>
    <source>
        <strain evidence="8 9">RAS26</strain>
    </source>
</reference>
<dbReference type="GO" id="GO:0005886">
    <property type="term" value="C:plasma membrane"/>
    <property type="evidence" value="ECO:0007669"/>
    <property type="project" value="UniProtKB-SubCell"/>
</dbReference>
<dbReference type="PANTHER" id="PTHR30086:SF20">
    <property type="entry name" value="ARGININE EXPORTER PROTEIN ARGO-RELATED"/>
    <property type="match status" value="1"/>
</dbReference>
<evidence type="ECO:0000256" key="7">
    <source>
        <dbReference type="SAM" id="Phobius"/>
    </source>
</evidence>
<dbReference type="Pfam" id="PF01810">
    <property type="entry name" value="LysE"/>
    <property type="match status" value="1"/>
</dbReference>
<comment type="subcellular location">
    <subcellularLocation>
        <location evidence="1">Cell membrane</location>
        <topology evidence="1">Multi-pass membrane protein</topology>
    </subcellularLocation>
</comment>
<evidence type="ECO:0000256" key="5">
    <source>
        <dbReference type="ARBA" id="ARBA00023136"/>
    </source>
</evidence>
<dbReference type="AlphaFoldDB" id="A0A7W4YDR5"/>
<feature type="transmembrane region" description="Helical" evidence="7">
    <location>
        <begin position="66"/>
        <end position="89"/>
    </location>
</feature>
<dbReference type="RefSeq" id="WP_183298150.1">
    <property type="nucleotide sequence ID" value="NZ_JACHVX010000010.1"/>
</dbReference>
<proteinExistence type="predicted"/>
<feature type="compositionally biased region" description="Low complexity" evidence="6">
    <location>
        <begin position="103"/>
        <end position="119"/>
    </location>
</feature>
<protein>
    <submittedName>
        <fullName evidence="8">Threonine/homoserine/homoserine lactone efflux protein</fullName>
    </submittedName>
</protein>
<gene>
    <name evidence="8" type="ORF">FHR80_004378</name>
</gene>
<evidence type="ECO:0000256" key="2">
    <source>
        <dbReference type="ARBA" id="ARBA00022475"/>
    </source>
</evidence>
<evidence type="ECO:0000256" key="3">
    <source>
        <dbReference type="ARBA" id="ARBA00022692"/>
    </source>
</evidence>
<reference evidence="8 9" key="1">
    <citation type="submission" date="2020-08" db="EMBL/GenBank/DDBJ databases">
        <title>The Agave Microbiome: Exploring the role of microbial communities in plant adaptations to desert environments.</title>
        <authorList>
            <person name="Partida-Martinez L.P."/>
        </authorList>
    </citation>
    <scope>NUCLEOTIDE SEQUENCE [LARGE SCALE GENOMIC DNA]</scope>
    <source>
        <strain evidence="8 9">RAS26</strain>
    </source>
</reference>
<keyword evidence="2" id="KW-1003">Cell membrane</keyword>
<evidence type="ECO:0000313" key="9">
    <source>
        <dbReference type="Proteomes" id="UP000518206"/>
    </source>
</evidence>
<feature type="transmembrane region" description="Helical" evidence="7">
    <location>
        <begin position="178"/>
        <end position="199"/>
    </location>
</feature>
<dbReference type="PANTHER" id="PTHR30086">
    <property type="entry name" value="ARGININE EXPORTER PROTEIN ARGO"/>
    <property type="match status" value="1"/>
</dbReference>
<dbReference type="GO" id="GO:0015171">
    <property type="term" value="F:amino acid transmembrane transporter activity"/>
    <property type="evidence" value="ECO:0007669"/>
    <property type="project" value="TreeGrafter"/>
</dbReference>
<organism evidence="8 9">
    <name type="scientific">Cellulomonas cellasea</name>
    <dbReference type="NCBI Taxonomy" id="43670"/>
    <lineage>
        <taxon>Bacteria</taxon>
        <taxon>Bacillati</taxon>
        <taxon>Actinomycetota</taxon>
        <taxon>Actinomycetes</taxon>
        <taxon>Micrococcales</taxon>
        <taxon>Cellulomonadaceae</taxon>
        <taxon>Cellulomonas</taxon>
    </lineage>
</organism>
<evidence type="ECO:0000256" key="4">
    <source>
        <dbReference type="ARBA" id="ARBA00022989"/>
    </source>
</evidence>
<evidence type="ECO:0000313" key="8">
    <source>
        <dbReference type="EMBL" id="MBB2925434.1"/>
    </source>
</evidence>
<sequence length="234" mass="23665">MVPTDRLALFVVASVSLVLVPGPSVGFVVATTLRHGRRAGLAATAGVEVGYLVHVLGAVAGLSAVVVASASAFTAVKVLGAAWLVWLAVRAWRARTPGTLGDAGLPDGGAADAASPGTARSGSPGHATRVSAGHGGRFRAGLLVGALNPKTAVFFLAFLPQFVVPAAGPVWLQLLELGLVFIGLAWVLDSVWCVAGGALRDRLPGLRLRVLDRVSAGVYAALAAVTLTARRAAA</sequence>
<evidence type="ECO:0000256" key="6">
    <source>
        <dbReference type="SAM" id="MobiDB-lite"/>
    </source>
</evidence>
<keyword evidence="4 7" id="KW-1133">Transmembrane helix</keyword>
<evidence type="ECO:0000256" key="1">
    <source>
        <dbReference type="ARBA" id="ARBA00004651"/>
    </source>
</evidence>
<feature type="transmembrane region" description="Helical" evidence="7">
    <location>
        <begin position="6"/>
        <end position="29"/>
    </location>
</feature>
<feature type="transmembrane region" description="Helical" evidence="7">
    <location>
        <begin position="41"/>
        <end position="60"/>
    </location>
</feature>
<dbReference type="EMBL" id="JACHVX010000010">
    <property type="protein sequence ID" value="MBB2925434.1"/>
    <property type="molecule type" value="Genomic_DNA"/>
</dbReference>
<name>A0A7W4YDR5_9CELL</name>
<keyword evidence="3 7" id="KW-0812">Transmembrane</keyword>
<dbReference type="InterPro" id="IPR001123">
    <property type="entry name" value="LeuE-type"/>
</dbReference>
<dbReference type="Proteomes" id="UP000518206">
    <property type="component" value="Unassembled WGS sequence"/>
</dbReference>
<dbReference type="PIRSF" id="PIRSF006324">
    <property type="entry name" value="LeuE"/>
    <property type="match status" value="1"/>
</dbReference>
<keyword evidence="5 7" id="KW-0472">Membrane</keyword>
<comment type="caution">
    <text evidence="8">The sequence shown here is derived from an EMBL/GenBank/DDBJ whole genome shotgun (WGS) entry which is preliminary data.</text>
</comment>
<accession>A0A7W4YDR5</accession>